<dbReference type="InterPro" id="IPR010977">
    <property type="entry name" value="Aromatic_deC"/>
</dbReference>
<dbReference type="WBParaSite" id="PSU_v2.g2075.t1">
    <property type="protein sequence ID" value="PSU_v2.g2075.t1"/>
    <property type="gene ID" value="PSU_v2.g2075"/>
</dbReference>
<evidence type="ECO:0000256" key="2">
    <source>
        <dbReference type="ARBA" id="ARBA00009533"/>
    </source>
</evidence>
<comment type="similarity">
    <text evidence="2 7">Belongs to the group II decarboxylase family.</text>
</comment>
<keyword evidence="5 7" id="KW-0456">Lyase</keyword>
<accession>A0A914YK81</accession>
<dbReference type="InterPro" id="IPR015422">
    <property type="entry name" value="PyrdxlP-dep_Trfase_small"/>
</dbReference>
<dbReference type="Gene3D" id="1.20.1340.10">
    <property type="entry name" value="dopa decarboxylase, N-terminal domain"/>
    <property type="match status" value="1"/>
</dbReference>
<dbReference type="Gene3D" id="3.90.1150.10">
    <property type="entry name" value="Aspartate Aminotransferase, domain 1"/>
    <property type="match status" value="1"/>
</dbReference>
<dbReference type="SUPFAM" id="SSF53383">
    <property type="entry name" value="PLP-dependent transferases"/>
    <property type="match status" value="1"/>
</dbReference>
<evidence type="ECO:0000256" key="3">
    <source>
        <dbReference type="ARBA" id="ARBA00022793"/>
    </source>
</evidence>
<name>A0A914YK81_9BILA</name>
<evidence type="ECO:0000256" key="7">
    <source>
        <dbReference type="RuleBase" id="RU000382"/>
    </source>
</evidence>
<organism evidence="9 10">
    <name type="scientific">Panagrolaimus superbus</name>
    <dbReference type="NCBI Taxonomy" id="310955"/>
    <lineage>
        <taxon>Eukaryota</taxon>
        <taxon>Metazoa</taxon>
        <taxon>Ecdysozoa</taxon>
        <taxon>Nematoda</taxon>
        <taxon>Chromadorea</taxon>
        <taxon>Rhabditida</taxon>
        <taxon>Tylenchina</taxon>
        <taxon>Panagrolaimomorpha</taxon>
        <taxon>Panagrolaimoidea</taxon>
        <taxon>Panagrolaimidae</taxon>
        <taxon>Panagrolaimus</taxon>
    </lineage>
</organism>
<dbReference type="GO" id="GO:0005737">
    <property type="term" value="C:cytoplasm"/>
    <property type="evidence" value="ECO:0007669"/>
    <property type="project" value="TreeGrafter"/>
</dbReference>
<dbReference type="InterPro" id="IPR002129">
    <property type="entry name" value="PyrdxlP-dep_de-COase"/>
</dbReference>
<protein>
    <submittedName>
        <fullName evidence="10">Uncharacterized protein</fullName>
    </submittedName>
</protein>
<keyword evidence="3" id="KW-0210">Decarboxylase</keyword>
<evidence type="ECO:0000313" key="10">
    <source>
        <dbReference type="WBParaSite" id="PSU_v2.g2075.t1"/>
    </source>
</evidence>
<dbReference type="InterPro" id="IPR015421">
    <property type="entry name" value="PyrdxlP-dep_Trfase_major"/>
</dbReference>
<dbReference type="Proteomes" id="UP000887577">
    <property type="component" value="Unplaced"/>
</dbReference>
<feature type="modified residue" description="N6-(pyridoxal phosphate)lysine" evidence="6">
    <location>
        <position position="406"/>
    </location>
</feature>
<dbReference type="PRINTS" id="PR00800">
    <property type="entry name" value="YHDCRBOXLASE"/>
</dbReference>
<evidence type="ECO:0000256" key="6">
    <source>
        <dbReference type="PIRSR" id="PIRSR602129-50"/>
    </source>
</evidence>
<evidence type="ECO:0000313" key="9">
    <source>
        <dbReference type="Proteomes" id="UP000887577"/>
    </source>
</evidence>
<reference evidence="10" key="1">
    <citation type="submission" date="2022-11" db="UniProtKB">
        <authorList>
            <consortium name="WormBaseParasite"/>
        </authorList>
    </citation>
    <scope>IDENTIFICATION</scope>
</reference>
<dbReference type="PANTHER" id="PTHR11999:SF70">
    <property type="entry name" value="MIP05841P"/>
    <property type="match status" value="1"/>
</dbReference>
<feature type="transmembrane region" description="Helical" evidence="8">
    <location>
        <begin position="12"/>
        <end position="32"/>
    </location>
</feature>
<proteinExistence type="inferred from homology"/>
<dbReference type="InterPro" id="IPR015424">
    <property type="entry name" value="PyrdxlP-dep_Trfase"/>
</dbReference>
<keyword evidence="4 6" id="KW-0663">Pyridoxal phosphate</keyword>
<evidence type="ECO:0000256" key="4">
    <source>
        <dbReference type="ARBA" id="ARBA00022898"/>
    </source>
</evidence>
<evidence type="ECO:0000256" key="5">
    <source>
        <dbReference type="ARBA" id="ARBA00023239"/>
    </source>
</evidence>
<sequence length="530" mass="60760">MPFSNNNFAKALFLSSLLIVAVGHYFSVINIYNLLEHLPHWFLVIFGIGATLFIQRTLLFESTVSDSTVSIRDLETLRNDPQRFSKFKKYTGEKNVPFTADEFRRWMKLVTEFTVDYYEHPEVYNVITSEKPGFVYKKLPAEAPYEPEPFDNVIRDLYQIIMPGLTHWQHPRFHAYFHSGQCYPDIVAETLTSAMATVNFCWDSAPAFTELEIVMVNWIGKIFGLPEEFLFNGDSETSAGGGAMQNGGSDSIALAFLAARHKRLAEVCGNIDIHCRDKEHKALSKLVAYASTEAHSSVEKSALISLVHMRPIKADEKFQMRGKDLEKQVKKDVEKGNVPFLVVVTLGTTSSGAYDQLKEIIPVAKKYNLWVHVDGSYGGNAWCCEEFRFQMEGIQDVDSININLHKTFLHSAPLSYFWTRNQRAIKDSMTIDPAYLHARHHGSATDFRNWGVPLSRRANCLKTWFILRTYGIRGMQEYIRRLIKLTTRFRGHLERDSRVEIVGQQVFSLVCFKLKVDNNNNEFMCYLCSM</sequence>
<keyword evidence="8" id="KW-0472">Membrane</keyword>
<keyword evidence="9" id="KW-1185">Reference proteome</keyword>
<dbReference type="GO" id="GO:0016831">
    <property type="term" value="F:carboxy-lyase activity"/>
    <property type="evidence" value="ECO:0007669"/>
    <property type="project" value="UniProtKB-KW"/>
</dbReference>
<dbReference type="AlphaFoldDB" id="A0A914YK81"/>
<dbReference type="Pfam" id="PF00282">
    <property type="entry name" value="Pyridoxal_deC"/>
    <property type="match status" value="1"/>
</dbReference>
<dbReference type="Gene3D" id="3.40.640.10">
    <property type="entry name" value="Type I PLP-dependent aspartate aminotransferase-like (Major domain)"/>
    <property type="match status" value="1"/>
</dbReference>
<keyword evidence="8" id="KW-1133">Transmembrane helix</keyword>
<dbReference type="GO" id="GO:0006520">
    <property type="term" value="P:amino acid metabolic process"/>
    <property type="evidence" value="ECO:0007669"/>
    <property type="project" value="InterPro"/>
</dbReference>
<dbReference type="GO" id="GO:0019752">
    <property type="term" value="P:carboxylic acid metabolic process"/>
    <property type="evidence" value="ECO:0007669"/>
    <property type="project" value="InterPro"/>
</dbReference>
<dbReference type="GO" id="GO:0030170">
    <property type="term" value="F:pyridoxal phosphate binding"/>
    <property type="evidence" value="ECO:0007669"/>
    <property type="project" value="InterPro"/>
</dbReference>
<evidence type="ECO:0000256" key="8">
    <source>
        <dbReference type="SAM" id="Phobius"/>
    </source>
</evidence>
<comment type="cofactor">
    <cofactor evidence="1 6 7">
        <name>pyridoxal 5'-phosphate</name>
        <dbReference type="ChEBI" id="CHEBI:597326"/>
    </cofactor>
</comment>
<dbReference type="PANTHER" id="PTHR11999">
    <property type="entry name" value="GROUP II PYRIDOXAL-5-PHOSPHATE DECARBOXYLASE"/>
    <property type="match status" value="1"/>
</dbReference>
<keyword evidence="8" id="KW-0812">Transmembrane</keyword>
<evidence type="ECO:0000256" key="1">
    <source>
        <dbReference type="ARBA" id="ARBA00001933"/>
    </source>
</evidence>